<dbReference type="EnsemblBacteria" id="CAD74416">
    <property type="protein sequence ID" value="CAD74416"/>
    <property type="gene ID" value="RB5754"/>
</dbReference>
<name>Q7URC4_RHOBA</name>
<dbReference type="PRINTS" id="PR00301">
    <property type="entry name" value="HEATSHOCK70"/>
</dbReference>
<sequence>MFESTATTNRFSMHSLYSQSKIDPMSEQKYCIGIDLGTTNSVVAYAPQSNAEVKTADQAPEIQLLPIPQVVASGQIESRTSLPSFLYLPRDQEVDALEVTSEHARFPSSTEGVAGVYARQQAADNPQRVIVAAKSWLCQRKVDPDSPVLPWQSPDEIPRVSAVECTGIFLRHLVAAWHAQFPNAPIDQQQVVLTVPASFDPAARELTRRAAIRAGLNENFVLLEEPQAAVYRYLASTDGKWRKSLSDGDTMLVVDVGGGTTDLTLVGVEEEAGELMLKRVAVGNHLLVGGDNMDLALAYQAAEQFRQSGHDLDPWQSTSLWHACRDAKERLLSHDGPDSQSISVLGRGSSLIGGTITTEIQRSDAATLLLDGFFPQCAPQDRPQANVVSGFQDVGLPYESDPAITKHIAAFLTDQSALNSDNEGIGPVTHLLLNGGVFRSPVMRERLESTLSSWTDSSVNTLSSEDDLDHAVAIGAAYYGWTKTHGGIRIRGGTAKAFYIGIETAGMAIPGAPRPLRAVCVAAQGMEEGTQAEVPGQEVGVVVGTPARFRFFSSTTRAGDQPGDRLDRWSPTELQESEPIELTLDQNRGEDSASGAADNEPAQSFVPVQFESRVTELGMFELWCHDKRGDRHWKLEFNARQEDES</sequence>
<dbReference type="Gene3D" id="3.90.640.10">
    <property type="entry name" value="Actin, Chain A, domain 4"/>
    <property type="match status" value="1"/>
</dbReference>
<keyword evidence="7" id="KW-1185">Reference proteome</keyword>
<evidence type="ECO:0000256" key="3">
    <source>
        <dbReference type="ARBA" id="ARBA00022840"/>
    </source>
</evidence>
<proteinExistence type="inferred from homology"/>
<evidence type="ECO:0000313" key="7">
    <source>
        <dbReference type="Proteomes" id="UP000001025"/>
    </source>
</evidence>
<dbReference type="GO" id="GO:0005524">
    <property type="term" value="F:ATP binding"/>
    <property type="evidence" value="ECO:0007669"/>
    <property type="project" value="UniProtKB-KW"/>
</dbReference>
<dbReference type="AlphaFoldDB" id="Q7URC4"/>
<dbReference type="GO" id="GO:0042026">
    <property type="term" value="P:protein refolding"/>
    <property type="evidence" value="ECO:0000318"/>
    <property type="project" value="GO_Central"/>
</dbReference>
<dbReference type="OrthoDB" id="9760742at2"/>
<evidence type="ECO:0000256" key="4">
    <source>
        <dbReference type="RuleBase" id="RU003322"/>
    </source>
</evidence>
<protein>
    <submittedName>
        <fullName evidence="6">Probable chaperone protein DnaK</fullName>
    </submittedName>
</protein>
<evidence type="ECO:0000256" key="2">
    <source>
        <dbReference type="ARBA" id="ARBA00022741"/>
    </source>
</evidence>
<dbReference type="PANTHER" id="PTHR19375">
    <property type="entry name" value="HEAT SHOCK PROTEIN 70KDA"/>
    <property type="match status" value="1"/>
</dbReference>
<comment type="similarity">
    <text evidence="1 4">Belongs to the heat shock protein 70 family.</text>
</comment>
<keyword evidence="3 4" id="KW-0067">ATP-binding</keyword>
<dbReference type="PROSITE" id="PS00297">
    <property type="entry name" value="HSP70_1"/>
    <property type="match status" value="1"/>
</dbReference>
<dbReference type="GO" id="GO:0140662">
    <property type="term" value="F:ATP-dependent protein folding chaperone"/>
    <property type="evidence" value="ECO:0007669"/>
    <property type="project" value="InterPro"/>
</dbReference>
<organism evidence="6 7">
    <name type="scientific">Rhodopirellula baltica (strain DSM 10527 / NCIMB 13988 / SH1)</name>
    <dbReference type="NCBI Taxonomy" id="243090"/>
    <lineage>
        <taxon>Bacteria</taxon>
        <taxon>Pseudomonadati</taxon>
        <taxon>Planctomycetota</taxon>
        <taxon>Planctomycetia</taxon>
        <taxon>Pirellulales</taxon>
        <taxon>Pirellulaceae</taxon>
        <taxon>Rhodopirellula</taxon>
    </lineage>
</organism>
<dbReference type="Pfam" id="PF00012">
    <property type="entry name" value="HSP70"/>
    <property type="match status" value="1"/>
</dbReference>
<dbReference type="InParanoid" id="Q7URC4"/>
<dbReference type="InterPro" id="IPR013126">
    <property type="entry name" value="Hsp_70_fam"/>
</dbReference>
<evidence type="ECO:0000256" key="5">
    <source>
        <dbReference type="SAM" id="MobiDB-lite"/>
    </source>
</evidence>
<dbReference type="Gene3D" id="3.30.420.40">
    <property type="match status" value="2"/>
</dbReference>
<dbReference type="EMBL" id="BX294142">
    <property type="protein sequence ID" value="CAD74416.1"/>
    <property type="molecule type" value="Genomic_DNA"/>
</dbReference>
<dbReference type="GO" id="GO:0016887">
    <property type="term" value="F:ATP hydrolysis activity"/>
    <property type="evidence" value="ECO:0000318"/>
    <property type="project" value="GO_Central"/>
</dbReference>
<feature type="region of interest" description="Disordered" evidence="5">
    <location>
        <begin position="554"/>
        <end position="605"/>
    </location>
</feature>
<dbReference type="SUPFAM" id="SSF53067">
    <property type="entry name" value="Actin-like ATPase domain"/>
    <property type="match status" value="2"/>
</dbReference>
<dbReference type="KEGG" id="rba:RB5754"/>
<dbReference type="GO" id="GO:0044183">
    <property type="term" value="F:protein folding chaperone"/>
    <property type="evidence" value="ECO:0000318"/>
    <property type="project" value="GO_Central"/>
</dbReference>
<dbReference type="InterPro" id="IPR018181">
    <property type="entry name" value="Heat_shock_70_CS"/>
</dbReference>
<dbReference type="GO" id="GO:0031072">
    <property type="term" value="F:heat shock protein binding"/>
    <property type="evidence" value="ECO:0000318"/>
    <property type="project" value="GO_Central"/>
</dbReference>
<accession>Q7URC4</accession>
<evidence type="ECO:0000313" key="6">
    <source>
        <dbReference type="EMBL" id="CAD74416.1"/>
    </source>
</evidence>
<reference evidence="6 7" key="1">
    <citation type="journal article" date="2003" name="Proc. Natl. Acad. Sci. U.S.A.">
        <title>Complete genome sequence of the marine planctomycete Pirellula sp. strain 1.</title>
        <authorList>
            <person name="Gloeckner F.O."/>
            <person name="Kube M."/>
            <person name="Bauer M."/>
            <person name="Teeling H."/>
            <person name="Lombardot T."/>
            <person name="Ludwig W."/>
            <person name="Gade D."/>
            <person name="Beck A."/>
            <person name="Borzym K."/>
            <person name="Heitmann K."/>
            <person name="Rabus R."/>
            <person name="Schlesner H."/>
            <person name="Amann R."/>
            <person name="Reinhardt R."/>
        </authorList>
    </citation>
    <scope>NUCLEOTIDE SEQUENCE [LARGE SCALE GENOMIC DNA]</scope>
    <source>
        <strain evidence="7">DSM 10527 / NCIMB 13988 / SH1</strain>
    </source>
</reference>
<dbReference type="CDD" id="cd10170">
    <property type="entry name" value="ASKHA_NBD_HSP70"/>
    <property type="match status" value="1"/>
</dbReference>
<dbReference type="eggNOG" id="COG0443">
    <property type="taxonomic scope" value="Bacteria"/>
</dbReference>
<dbReference type="InterPro" id="IPR043129">
    <property type="entry name" value="ATPase_NBD"/>
</dbReference>
<dbReference type="PROSITE" id="PS00329">
    <property type="entry name" value="HSP70_2"/>
    <property type="match status" value="1"/>
</dbReference>
<evidence type="ECO:0000256" key="1">
    <source>
        <dbReference type="ARBA" id="ARBA00007381"/>
    </source>
</evidence>
<dbReference type="STRING" id="243090.RB5754"/>
<dbReference type="PATRIC" id="fig|243090.15.peg.2767"/>
<dbReference type="Proteomes" id="UP000001025">
    <property type="component" value="Chromosome"/>
</dbReference>
<keyword evidence="2 4" id="KW-0547">Nucleotide-binding</keyword>
<dbReference type="HOGENOM" id="CLU_030332_0_0_0"/>
<gene>
    <name evidence="6" type="primary">dnaK</name>
    <name evidence="6" type="ordered locus">RB5754</name>
</gene>